<keyword evidence="1" id="KW-0547">Nucleotide-binding</keyword>
<dbReference type="EMBL" id="CP071793">
    <property type="protein sequence ID" value="QTD49626.1"/>
    <property type="molecule type" value="Genomic_DNA"/>
</dbReference>
<evidence type="ECO:0000256" key="1">
    <source>
        <dbReference type="ARBA" id="ARBA00022741"/>
    </source>
</evidence>
<dbReference type="PANTHER" id="PTHR43788">
    <property type="entry name" value="DNA2/NAM7 HELICASE FAMILY MEMBER"/>
    <property type="match status" value="1"/>
</dbReference>
<proteinExistence type="predicted"/>
<feature type="domain" description="UvrD-like helicase C-terminal" evidence="3">
    <location>
        <begin position="644"/>
        <end position="690"/>
    </location>
</feature>
<evidence type="ECO:0000259" key="5">
    <source>
        <dbReference type="Pfam" id="PF23139"/>
    </source>
</evidence>
<evidence type="ECO:0000313" key="7">
    <source>
        <dbReference type="Proteomes" id="UP000663929"/>
    </source>
</evidence>
<evidence type="ECO:0000259" key="3">
    <source>
        <dbReference type="Pfam" id="PF13538"/>
    </source>
</evidence>
<gene>
    <name evidence="6" type="ORF">J3U87_28910</name>
</gene>
<dbReference type="Pfam" id="PF23139">
    <property type="entry name" value="OB_YrrC"/>
    <property type="match status" value="1"/>
</dbReference>
<evidence type="ECO:0000259" key="4">
    <source>
        <dbReference type="Pfam" id="PF14490"/>
    </source>
</evidence>
<sequence>MSELKQIDGFVEKVFFCSPTFSAGKLATDKGLVSFAGKVFAEQGKHLTLKGRWTRHDKYGWQFKVVDVGGSTELDPKGLAHFLACHPDIKGIGPVKAQLIADTFGTDFGDVLTNEPERIAEAGMVSMETVDHLREVWKKHADHVGTLTWLSSFGLTHHQCKTLMEIHGNNVRELLEKDPYQLIEKVEGMGFKRVDAVAQAMGIQKRHEGRIRAGLKDCVKSALAQGHTWTDAGDLIHDANELLAMDELDSKDVITSALKKSLQNKEFTTFPKGKRLLVSKPSIHEMETELAEIFNDHGTNELVEDADYLRTDVCDIAPTLEPEQAEAVVSALINRISLISGGAGSGKTFTINVLVKMIKDLGRTVALTAPTGKASQRMTEMIGLPAKTIHRLLEYDGVEFRVGPDNPIYADWVIVDEVSMVDVALAWRLFQAIDLDRTSVVLVGDHNQLEPVGPGNLLRDLIHAKSFPKVILKTCKRQAGLLRENSLAILDGKVPPTPESNDSDELHPWYVIGGFPDSAKCRDYLEKLYREVLSERFGFDLAADVQVASPTHKGPLGTREINIALQRLVHQKCHGQTIPKVPENRRPPIYKWDKVIMTKNNYDLDVMNGTIGSVLQDNPEYIIDFEGKEVTLARNSPILSDIELAYCLTIHKLQGSETKCVIVICHKKHAFQLNRNLLYTGVTRAKQVAFILGDAYGIDQAAKKQTTHVRRTHLSLMVS</sequence>
<dbReference type="GO" id="GO:0003678">
    <property type="term" value="F:DNA helicase activity"/>
    <property type="evidence" value="ECO:0007669"/>
    <property type="project" value="UniProtKB-ARBA"/>
</dbReference>
<dbReference type="InterPro" id="IPR010994">
    <property type="entry name" value="RuvA_2-like"/>
</dbReference>
<feature type="domain" description="ATP-dependent RecD2 DNA helicase-like helix-hairpin-helix" evidence="4">
    <location>
        <begin position="146"/>
        <end position="229"/>
    </location>
</feature>
<name>A0A8A4TI75_SULCO</name>
<dbReference type="Proteomes" id="UP000663929">
    <property type="component" value="Chromosome"/>
</dbReference>
<keyword evidence="7" id="KW-1185">Reference proteome</keyword>
<dbReference type="InterPro" id="IPR027417">
    <property type="entry name" value="P-loop_NTPase"/>
</dbReference>
<evidence type="ECO:0000313" key="6">
    <source>
        <dbReference type="EMBL" id="QTD49626.1"/>
    </source>
</evidence>
<dbReference type="GO" id="GO:0005524">
    <property type="term" value="F:ATP binding"/>
    <property type="evidence" value="ECO:0007669"/>
    <property type="project" value="UniProtKB-KW"/>
</dbReference>
<reference evidence="6" key="1">
    <citation type="submission" date="2021-03" db="EMBL/GenBank/DDBJ databases">
        <title>Acanthopleuribacteraceae sp. M133.</title>
        <authorList>
            <person name="Wang G."/>
        </authorList>
    </citation>
    <scope>NUCLEOTIDE SEQUENCE</scope>
    <source>
        <strain evidence="6">M133</strain>
    </source>
</reference>
<dbReference type="Pfam" id="PF13245">
    <property type="entry name" value="AAA_19"/>
    <property type="match status" value="1"/>
</dbReference>
<evidence type="ECO:0000256" key="2">
    <source>
        <dbReference type="ARBA" id="ARBA00022840"/>
    </source>
</evidence>
<dbReference type="RefSeq" id="WP_237379259.1">
    <property type="nucleotide sequence ID" value="NZ_CP071793.1"/>
</dbReference>
<organism evidence="6 7">
    <name type="scientific">Sulfidibacter corallicola</name>
    <dbReference type="NCBI Taxonomy" id="2818388"/>
    <lineage>
        <taxon>Bacteria</taxon>
        <taxon>Pseudomonadati</taxon>
        <taxon>Acidobacteriota</taxon>
        <taxon>Holophagae</taxon>
        <taxon>Acanthopleuribacterales</taxon>
        <taxon>Acanthopleuribacteraceae</taxon>
        <taxon>Sulfidibacter</taxon>
    </lineage>
</organism>
<accession>A0A8A4TI75</accession>
<protein>
    <submittedName>
        <fullName evidence="6">AAA family ATPase</fullName>
    </submittedName>
</protein>
<dbReference type="InterPro" id="IPR050534">
    <property type="entry name" value="Coronavir_polyprotein_1ab"/>
</dbReference>
<dbReference type="CDD" id="cd18809">
    <property type="entry name" value="SF1_C_RecD"/>
    <property type="match status" value="1"/>
</dbReference>
<dbReference type="InterPro" id="IPR055446">
    <property type="entry name" value="RecD2_N_OB"/>
</dbReference>
<dbReference type="PANTHER" id="PTHR43788:SF6">
    <property type="entry name" value="DNA HELICASE B"/>
    <property type="match status" value="1"/>
</dbReference>
<dbReference type="Gene3D" id="2.30.30.940">
    <property type="match status" value="1"/>
</dbReference>
<dbReference type="KEGG" id="scor:J3U87_28910"/>
<dbReference type="AlphaFoldDB" id="A0A8A4TI75"/>
<dbReference type="SUPFAM" id="SSF47781">
    <property type="entry name" value="RuvA domain 2-like"/>
    <property type="match status" value="1"/>
</dbReference>
<dbReference type="Pfam" id="PF13538">
    <property type="entry name" value="UvrD_C_2"/>
    <property type="match status" value="1"/>
</dbReference>
<dbReference type="Gene3D" id="3.40.50.300">
    <property type="entry name" value="P-loop containing nucleotide triphosphate hydrolases"/>
    <property type="match status" value="2"/>
</dbReference>
<dbReference type="CDD" id="cd17933">
    <property type="entry name" value="DEXSc_RecD-like"/>
    <property type="match status" value="1"/>
</dbReference>
<dbReference type="InterPro" id="IPR029493">
    <property type="entry name" value="RecD2-like_HHH"/>
</dbReference>
<dbReference type="SUPFAM" id="SSF52540">
    <property type="entry name" value="P-loop containing nucleoside triphosphate hydrolases"/>
    <property type="match status" value="1"/>
</dbReference>
<dbReference type="Gene3D" id="1.10.10.2220">
    <property type="match status" value="1"/>
</dbReference>
<feature type="domain" description="ATP-dependent RecD2 DNA helicase OB-fold" evidence="5">
    <location>
        <begin position="5"/>
        <end position="66"/>
    </location>
</feature>
<dbReference type="Pfam" id="PF14490">
    <property type="entry name" value="HHH_RecD2"/>
    <property type="match status" value="1"/>
</dbReference>
<dbReference type="InterPro" id="IPR027785">
    <property type="entry name" value="UvrD-like_helicase_C"/>
</dbReference>
<keyword evidence="2" id="KW-0067">ATP-binding</keyword>